<dbReference type="EMBL" id="FQXA01000002">
    <property type="protein sequence ID" value="SHG80037.1"/>
    <property type="molecule type" value="Genomic_DNA"/>
</dbReference>
<reference evidence="1 2" key="1">
    <citation type="submission" date="2016-11" db="EMBL/GenBank/DDBJ databases">
        <authorList>
            <person name="Jaros S."/>
            <person name="Januszkiewicz K."/>
            <person name="Wedrychowicz H."/>
        </authorList>
    </citation>
    <scope>NUCLEOTIDE SEQUENCE [LARGE SCALE GENOMIC DNA]</scope>
    <source>
        <strain evidence="1 2">DSM 18231</strain>
    </source>
</reference>
<name>A0A1M5MS38_9GAMM</name>
<gene>
    <name evidence="1" type="ORF">SAMN02744645_1452</name>
</gene>
<evidence type="ECO:0000313" key="1">
    <source>
        <dbReference type="EMBL" id="SHG80037.1"/>
    </source>
</evidence>
<evidence type="ECO:0000313" key="2">
    <source>
        <dbReference type="Proteomes" id="UP000184000"/>
    </source>
</evidence>
<dbReference type="GeneID" id="98638170"/>
<dbReference type="RefSeq" id="WP_073299842.1">
    <property type="nucleotide sequence ID" value="NZ_FQXA01000002.1"/>
</dbReference>
<dbReference type="Proteomes" id="UP000184000">
    <property type="component" value="Unassembled WGS sequence"/>
</dbReference>
<proteinExistence type="predicted"/>
<dbReference type="AlphaFoldDB" id="A0A1M5MS38"/>
<sequence length="187" mass="20866">MSLNDLVESLIIEVPGCPLPTIRDMLRWAQRELCSEGNAWIVSDGPAVVGANTPFAEVEVPSDAETLRIVRLLQDGRELKPGLDYRQTGSNGVEFLRTTPQSVTLLGAIACRPAYGKDMPAELISRWAEALLDGARSRLLMLPQPWRDVQLAEHSRRKFLDYQAEARSLAVDGYQSGSVRMQTRRFI</sequence>
<accession>A0A1M5MS38</accession>
<organism evidence="1 2">
    <name type="scientific">Stutzerimonas xanthomarina DSM 18231</name>
    <dbReference type="NCBI Taxonomy" id="1403346"/>
    <lineage>
        <taxon>Bacteria</taxon>
        <taxon>Pseudomonadati</taxon>
        <taxon>Pseudomonadota</taxon>
        <taxon>Gammaproteobacteria</taxon>
        <taxon>Pseudomonadales</taxon>
        <taxon>Pseudomonadaceae</taxon>
        <taxon>Stutzerimonas</taxon>
    </lineage>
</organism>
<protein>
    <submittedName>
        <fullName evidence="1">Uncharacterized protein</fullName>
    </submittedName>
</protein>